<accession>M3A2N6</accession>
<sequence>MAHDPAEAPRAAGLGGRLLTFAGDGEFSALSGAVTALVCAPSTDHPGYGDVLEWTVTTTAEVIALKLGPIVNGGIADYHIKIRTPDGRIVEIGELPAPECHLWIAIVDALTGDTHRARHHLAPVVHGTDREGQIRALLEALAWLDRLLDIPAFPEPDTATG</sequence>
<proteinExistence type="predicted"/>
<dbReference type="AlphaFoldDB" id="M3A2N6"/>
<keyword evidence="2" id="KW-1185">Reference proteome</keyword>
<evidence type="ECO:0000313" key="2">
    <source>
        <dbReference type="Proteomes" id="UP000011731"/>
    </source>
</evidence>
<organism evidence="1 2">
    <name type="scientific">Rhodococcus ruber BKS 20-38</name>
    <dbReference type="NCBI Taxonomy" id="1278076"/>
    <lineage>
        <taxon>Bacteria</taxon>
        <taxon>Bacillati</taxon>
        <taxon>Actinomycetota</taxon>
        <taxon>Actinomycetes</taxon>
        <taxon>Mycobacteriales</taxon>
        <taxon>Nocardiaceae</taxon>
        <taxon>Rhodococcus</taxon>
    </lineage>
</organism>
<dbReference type="RefSeq" id="WP_003934317.1">
    <property type="nucleotide sequence ID" value="NZ_AOEX01000013.1"/>
</dbReference>
<dbReference type="Proteomes" id="UP000011731">
    <property type="component" value="Unassembled WGS sequence"/>
</dbReference>
<reference evidence="1 2" key="1">
    <citation type="journal article" date="2013" name="Genome Announc.">
        <title>Draft Genome Sequence of Rhodococcus ruber Strain BKS 20-38.</title>
        <authorList>
            <person name="Bala M."/>
            <person name="Kumar S."/>
            <person name="Raghava G.P."/>
            <person name="Mayilraj S."/>
        </authorList>
    </citation>
    <scope>NUCLEOTIDE SEQUENCE [LARGE SCALE GENOMIC DNA]</scope>
    <source>
        <strain evidence="1 2">BKS 20-38</strain>
    </source>
</reference>
<name>M3A2N6_9NOCA</name>
<comment type="caution">
    <text evidence="1">The sequence shown here is derived from an EMBL/GenBank/DDBJ whole genome shotgun (WGS) entry which is preliminary data.</text>
</comment>
<dbReference type="EMBL" id="AOEX01000013">
    <property type="protein sequence ID" value="EME67213.1"/>
    <property type="molecule type" value="Genomic_DNA"/>
</dbReference>
<protein>
    <submittedName>
        <fullName evidence="1">Uncharacterized protein</fullName>
    </submittedName>
</protein>
<evidence type="ECO:0000313" key="1">
    <source>
        <dbReference type="EMBL" id="EME67213.1"/>
    </source>
</evidence>
<dbReference type="PATRIC" id="fig|1278076.4.peg.247"/>
<gene>
    <name evidence="1" type="ORF">G352_01202</name>
</gene>